<organism evidence="2 3">
    <name type="scientific">Colletotrichum sublineola</name>
    <name type="common">Sorghum anthracnose fungus</name>
    <dbReference type="NCBI Taxonomy" id="1173701"/>
    <lineage>
        <taxon>Eukaryota</taxon>
        <taxon>Fungi</taxon>
        <taxon>Dikarya</taxon>
        <taxon>Ascomycota</taxon>
        <taxon>Pezizomycotina</taxon>
        <taxon>Sordariomycetes</taxon>
        <taxon>Hypocreomycetidae</taxon>
        <taxon>Glomerellales</taxon>
        <taxon>Glomerellaceae</taxon>
        <taxon>Colletotrichum</taxon>
        <taxon>Colletotrichum graminicola species complex</taxon>
    </lineage>
</organism>
<protein>
    <submittedName>
        <fullName evidence="2">Uncharacterized protein</fullName>
    </submittedName>
</protein>
<sequence length="188" mass="20217">MMHATRFITIISAFVCCASAAAIGTRWDANKNAAVAERCESNNSTHPSPPGVAWTAENYIWGCSPGGCSARFNMSAPEGYTPGAPGFNVVCSPIYIQQGWVPCRNPDNSPVPEDSQVFSIWTAGADRERQYLGISHIYKRLEDGLKWNATAGTDFVPVQNMSIIFPVNTITPAEAQTNASSVATAQRA</sequence>
<evidence type="ECO:0000256" key="1">
    <source>
        <dbReference type="SAM" id="SignalP"/>
    </source>
</evidence>
<dbReference type="OMA" id="TAENYIW"/>
<dbReference type="HOGENOM" id="CLU_123981_0_0_1"/>
<feature type="chain" id="PRO_5001630514" evidence="1">
    <location>
        <begin position="21"/>
        <end position="188"/>
    </location>
</feature>
<dbReference type="eggNOG" id="ENOG502SH3P">
    <property type="taxonomic scope" value="Eukaryota"/>
</dbReference>
<reference evidence="3" key="1">
    <citation type="journal article" date="2014" name="Genome Announc.">
        <title>Draft genome sequence of Colletotrichum sublineola, a destructive pathogen of cultivated sorghum.</title>
        <authorList>
            <person name="Baroncelli R."/>
            <person name="Sanz-Martin J.M."/>
            <person name="Rech G.E."/>
            <person name="Sukno S.A."/>
            <person name="Thon M.R."/>
        </authorList>
    </citation>
    <scope>NUCLEOTIDE SEQUENCE [LARGE SCALE GENOMIC DNA]</scope>
    <source>
        <strain evidence="3">TX430BB</strain>
    </source>
</reference>
<comment type="caution">
    <text evidence="2">The sequence shown here is derived from an EMBL/GenBank/DDBJ whole genome shotgun (WGS) entry which is preliminary data.</text>
</comment>
<keyword evidence="3" id="KW-1185">Reference proteome</keyword>
<dbReference type="AlphaFoldDB" id="A0A066XN29"/>
<name>A0A066XN29_COLSU</name>
<evidence type="ECO:0000313" key="2">
    <source>
        <dbReference type="EMBL" id="KDN67146.1"/>
    </source>
</evidence>
<dbReference type="Proteomes" id="UP000027238">
    <property type="component" value="Unassembled WGS sequence"/>
</dbReference>
<accession>A0A066XN29</accession>
<dbReference type="EMBL" id="JMSE01000840">
    <property type="protein sequence ID" value="KDN67146.1"/>
    <property type="molecule type" value="Genomic_DNA"/>
</dbReference>
<feature type="signal peptide" evidence="1">
    <location>
        <begin position="1"/>
        <end position="20"/>
    </location>
</feature>
<keyword evidence="1" id="KW-0732">Signal</keyword>
<dbReference type="OrthoDB" id="3490397at2759"/>
<gene>
    <name evidence="2" type="ORF">CSUB01_04067</name>
</gene>
<proteinExistence type="predicted"/>
<evidence type="ECO:0000313" key="3">
    <source>
        <dbReference type="Proteomes" id="UP000027238"/>
    </source>
</evidence>